<name>A0ABP9C9T8_9GAMM</name>
<dbReference type="EMBL" id="BAABJE010000030">
    <property type="protein sequence ID" value="GAA4806730.1"/>
    <property type="molecule type" value="Genomic_DNA"/>
</dbReference>
<organism evidence="1 2">
    <name type="scientific">Lysobacter hankyongensis</name>
    <dbReference type="NCBI Taxonomy" id="1176535"/>
    <lineage>
        <taxon>Bacteria</taxon>
        <taxon>Pseudomonadati</taxon>
        <taxon>Pseudomonadota</taxon>
        <taxon>Gammaproteobacteria</taxon>
        <taxon>Lysobacterales</taxon>
        <taxon>Lysobacteraceae</taxon>
        <taxon>Lysobacter</taxon>
    </lineage>
</organism>
<reference evidence="2" key="1">
    <citation type="journal article" date="2019" name="Int. J. Syst. Evol. Microbiol.">
        <title>The Global Catalogue of Microorganisms (GCM) 10K type strain sequencing project: providing services to taxonomists for standard genome sequencing and annotation.</title>
        <authorList>
            <consortium name="The Broad Institute Genomics Platform"/>
            <consortium name="The Broad Institute Genome Sequencing Center for Infectious Disease"/>
            <person name="Wu L."/>
            <person name="Ma J."/>
        </authorList>
    </citation>
    <scope>NUCLEOTIDE SEQUENCE [LARGE SCALE GENOMIC DNA]</scope>
    <source>
        <strain evidence="2">JCM 18204</strain>
    </source>
</reference>
<gene>
    <name evidence="1" type="ORF">GCM10023307_36750</name>
</gene>
<proteinExistence type="predicted"/>
<dbReference type="Proteomes" id="UP001499959">
    <property type="component" value="Unassembled WGS sequence"/>
</dbReference>
<evidence type="ECO:0000313" key="1">
    <source>
        <dbReference type="EMBL" id="GAA4806730.1"/>
    </source>
</evidence>
<dbReference type="RefSeq" id="WP_345304833.1">
    <property type="nucleotide sequence ID" value="NZ_BAABJE010000030.1"/>
</dbReference>
<evidence type="ECO:0000313" key="2">
    <source>
        <dbReference type="Proteomes" id="UP001499959"/>
    </source>
</evidence>
<protein>
    <submittedName>
        <fullName evidence="1">Uncharacterized protein</fullName>
    </submittedName>
</protein>
<sequence>MISSEKKIERIKEFVSHIYNVFEEKPGMLGRPVELPSMLWIVDCISDMLLDDVVDQNQSNRRWEDFLIEKKLLVGADNKLAKILSNDDFEFSYLQELRREYFAWKENTVTHT</sequence>
<accession>A0ABP9C9T8</accession>
<keyword evidence="2" id="KW-1185">Reference proteome</keyword>
<comment type="caution">
    <text evidence="1">The sequence shown here is derived from an EMBL/GenBank/DDBJ whole genome shotgun (WGS) entry which is preliminary data.</text>
</comment>